<keyword evidence="3" id="KW-0804">Transcription</keyword>
<dbReference type="EMBL" id="JBHTOQ010000090">
    <property type="protein sequence ID" value="MFD1483619.1"/>
    <property type="molecule type" value="Genomic_DNA"/>
</dbReference>
<dbReference type="Pfam" id="PF03472">
    <property type="entry name" value="Autoind_bind"/>
    <property type="match status" value="1"/>
</dbReference>
<keyword evidence="1" id="KW-0805">Transcription regulation</keyword>
<dbReference type="InterPro" id="IPR005143">
    <property type="entry name" value="TF_LuxR_autoind-bd_dom"/>
</dbReference>
<evidence type="ECO:0000256" key="1">
    <source>
        <dbReference type="ARBA" id="ARBA00023015"/>
    </source>
</evidence>
<dbReference type="Proteomes" id="UP001597302">
    <property type="component" value="Unassembled WGS sequence"/>
</dbReference>
<feature type="domain" description="Transcription factor LuxR-like autoinducer-binding" evidence="4">
    <location>
        <begin position="47"/>
        <end position="148"/>
    </location>
</feature>
<accession>A0ABW4E482</accession>
<comment type="caution">
    <text evidence="5">The sequence shown here is derived from an EMBL/GenBank/DDBJ whole genome shotgun (WGS) entry which is preliminary data.</text>
</comment>
<dbReference type="RefSeq" id="WP_131573776.1">
    <property type="nucleotide sequence ID" value="NZ_CBCSAJ010000040.1"/>
</dbReference>
<proteinExistence type="predicted"/>
<keyword evidence="2" id="KW-0238">DNA-binding</keyword>
<dbReference type="InterPro" id="IPR036693">
    <property type="entry name" value="TF_LuxR_autoind-bd_dom_sf"/>
</dbReference>
<dbReference type="Gene3D" id="3.30.450.80">
    <property type="entry name" value="Transcription factor LuxR-like, autoinducer-binding domain"/>
    <property type="match status" value="1"/>
</dbReference>
<gene>
    <name evidence="5" type="ORF">ACFQ5P_20210</name>
</gene>
<evidence type="ECO:0000313" key="6">
    <source>
        <dbReference type="Proteomes" id="UP001597302"/>
    </source>
</evidence>
<evidence type="ECO:0000256" key="2">
    <source>
        <dbReference type="ARBA" id="ARBA00023125"/>
    </source>
</evidence>
<keyword evidence="6" id="KW-1185">Reference proteome</keyword>
<evidence type="ECO:0000256" key="3">
    <source>
        <dbReference type="ARBA" id="ARBA00023163"/>
    </source>
</evidence>
<dbReference type="Gene3D" id="1.10.10.10">
    <property type="entry name" value="Winged helix-like DNA-binding domain superfamily/Winged helix DNA-binding domain"/>
    <property type="match status" value="1"/>
</dbReference>
<name>A0ABW4E482_9RHOB</name>
<reference evidence="6" key="1">
    <citation type="journal article" date="2019" name="Int. J. Syst. Evol. Microbiol.">
        <title>The Global Catalogue of Microorganisms (GCM) 10K type strain sequencing project: providing services to taxonomists for standard genome sequencing and annotation.</title>
        <authorList>
            <consortium name="The Broad Institute Genomics Platform"/>
            <consortium name="The Broad Institute Genome Sequencing Center for Infectious Disease"/>
            <person name="Wu L."/>
            <person name="Ma J."/>
        </authorList>
    </citation>
    <scope>NUCLEOTIDE SEQUENCE [LARGE SCALE GENOMIC DNA]</scope>
    <source>
        <strain evidence="6">CCM 8875</strain>
    </source>
</reference>
<dbReference type="InterPro" id="IPR036388">
    <property type="entry name" value="WH-like_DNA-bd_sf"/>
</dbReference>
<dbReference type="SUPFAM" id="SSF46894">
    <property type="entry name" value="C-terminal effector domain of the bipartite response regulators"/>
    <property type="match status" value="1"/>
</dbReference>
<dbReference type="InterPro" id="IPR016032">
    <property type="entry name" value="Sig_transdc_resp-reg_C-effctor"/>
</dbReference>
<organism evidence="5 6">
    <name type="scientific">Paracoccus nototheniae</name>
    <dbReference type="NCBI Taxonomy" id="2489002"/>
    <lineage>
        <taxon>Bacteria</taxon>
        <taxon>Pseudomonadati</taxon>
        <taxon>Pseudomonadota</taxon>
        <taxon>Alphaproteobacteria</taxon>
        <taxon>Rhodobacterales</taxon>
        <taxon>Paracoccaceae</taxon>
        <taxon>Paracoccus</taxon>
    </lineage>
</organism>
<sequence length="217" mass="24400">MTILVDNKKMLDLVIPDHEQELQVLEAIGNAGFILGLGLKFGKPDFALNRYPESWTKKYEEENYFFGDPMTLWTMNREGSIRWSACEFEDMRGVMDEAKRHGLAYGATFVEVVKGKRSFLSIARNDRELTDEEMALLMARVKSWASLFANYWKTIGLTKGEVDALSALKLGSNQDEAAESLKISRSALRQRLTTAQVKLRAPNTVSAVARAAQMGII</sequence>
<evidence type="ECO:0000259" key="4">
    <source>
        <dbReference type="Pfam" id="PF03472"/>
    </source>
</evidence>
<dbReference type="SUPFAM" id="SSF75516">
    <property type="entry name" value="Pheromone-binding domain of LuxR-like quorum-sensing transcription factors"/>
    <property type="match status" value="1"/>
</dbReference>
<protein>
    <submittedName>
        <fullName evidence="5">Autoinducer binding domain-containing protein</fullName>
    </submittedName>
</protein>
<evidence type="ECO:0000313" key="5">
    <source>
        <dbReference type="EMBL" id="MFD1483619.1"/>
    </source>
</evidence>